<feature type="compositionally biased region" description="Polar residues" evidence="1">
    <location>
        <begin position="19"/>
        <end position="30"/>
    </location>
</feature>
<keyword evidence="3" id="KW-1185">Reference proteome</keyword>
<gene>
    <name evidence="2" type="ORF">ACHAW5_000478</name>
</gene>
<organism evidence="2 3">
    <name type="scientific">Stephanodiscus triporus</name>
    <dbReference type="NCBI Taxonomy" id="2934178"/>
    <lineage>
        <taxon>Eukaryota</taxon>
        <taxon>Sar</taxon>
        <taxon>Stramenopiles</taxon>
        <taxon>Ochrophyta</taxon>
        <taxon>Bacillariophyta</taxon>
        <taxon>Coscinodiscophyceae</taxon>
        <taxon>Thalassiosirophycidae</taxon>
        <taxon>Stephanodiscales</taxon>
        <taxon>Stephanodiscaceae</taxon>
        <taxon>Stephanodiscus</taxon>
    </lineage>
</organism>
<feature type="region of interest" description="Disordered" evidence="1">
    <location>
        <begin position="1"/>
        <end position="70"/>
    </location>
</feature>
<dbReference type="Proteomes" id="UP001530315">
    <property type="component" value="Unassembled WGS sequence"/>
</dbReference>
<protein>
    <submittedName>
        <fullName evidence="2">Uncharacterized protein</fullName>
    </submittedName>
</protein>
<reference evidence="2 3" key="1">
    <citation type="submission" date="2024-10" db="EMBL/GenBank/DDBJ databases">
        <title>Updated reference genomes for cyclostephanoid diatoms.</title>
        <authorList>
            <person name="Roberts W.R."/>
            <person name="Alverson A.J."/>
        </authorList>
    </citation>
    <scope>NUCLEOTIDE SEQUENCE [LARGE SCALE GENOMIC DNA]</scope>
    <source>
        <strain evidence="2 3">AJA276-08</strain>
    </source>
</reference>
<dbReference type="AlphaFoldDB" id="A0ABD3NF49"/>
<evidence type="ECO:0000313" key="2">
    <source>
        <dbReference type="EMBL" id="KAL3773061.1"/>
    </source>
</evidence>
<name>A0ABD3NF49_9STRA</name>
<proteinExistence type="predicted"/>
<sequence>MRARGARSVDKGQIWGKFQGNSGIGRNTSPPSTPGALIAPYNGIMESDGDEGVVTQDDNTIDDGNDSLDASYITDPIHRIHCRS</sequence>
<comment type="caution">
    <text evidence="2">The sequence shown here is derived from an EMBL/GenBank/DDBJ whole genome shotgun (WGS) entry which is preliminary data.</text>
</comment>
<evidence type="ECO:0000256" key="1">
    <source>
        <dbReference type="SAM" id="MobiDB-lite"/>
    </source>
</evidence>
<dbReference type="EMBL" id="JALLAZ020001555">
    <property type="protein sequence ID" value="KAL3773061.1"/>
    <property type="molecule type" value="Genomic_DNA"/>
</dbReference>
<evidence type="ECO:0000313" key="3">
    <source>
        <dbReference type="Proteomes" id="UP001530315"/>
    </source>
</evidence>
<accession>A0ABD3NF49</accession>